<gene>
    <name evidence="2" type="ORF">BGZ95_005075</name>
</gene>
<dbReference type="InterPro" id="IPR025187">
    <property type="entry name" value="DUF4112"/>
</dbReference>
<dbReference type="Pfam" id="PF13430">
    <property type="entry name" value="DUF4112"/>
    <property type="match status" value="1"/>
</dbReference>
<feature type="region of interest" description="Disordered" evidence="1">
    <location>
        <begin position="156"/>
        <end position="221"/>
    </location>
</feature>
<evidence type="ECO:0000313" key="2">
    <source>
        <dbReference type="EMBL" id="KAG0277922.1"/>
    </source>
</evidence>
<organism evidence="2 3">
    <name type="scientific">Linnemannia exigua</name>
    <dbReference type="NCBI Taxonomy" id="604196"/>
    <lineage>
        <taxon>Eukaryota</taxon>
        <taxon>Fungi</taxon>
        <taxon>Fungi incertae sedis</taxon>
        <taxon>Mucoromycota</taxon>
        <taxon>Mortierellomycotina</taxon>
        <taxon>Mortierellomycetes</taxon>
        <taxon>Mortierellales</taxon>
        <taxon>Mortierellaceae</taxon>
        <taxon>Linnemannia</taxon>
    </lineage>
</organism>
<evidence type="ECO:0008006" key="4">
    <source>
        <dbReference type="Google" id="ProtNLM"/>
    </source>
</evidence>
<name>A0AAD4DHE1_9FUNG</name>
<feature type="compositionally biased region" description="Low complexity" evidence="1">
    <location>
        <begin position="156"/>
        <end position="200"/>
    </location>
</feature>
<dbReference type="PANTHER" id="PTHR35519">
    <property type="entry name" value="MEMBRANE PROTEINS"/>
    <property type="match status" value="1"/>
</dbReference>
<reference evidence="2" key="1">
    <citation type="journal article" date="2020" name="Fungal Divers.">
        <title>Resolving the Mortierellaceae phylogeny through synthesis of multi-gene phylogenetics and phylogenomics.</title>
        <authorList>
            <person name="Vandepol N."/>
            <person name="Liber J."/>
            <person name="Desiro A."/>
            <person name="Na H."/>
            <person name="Kennedy M."/>
            <person name="Barry K."/>
            <person name="Grigoriev I.V."/>
            <person name="Miller A.N."/>
            <person name="O'Donnell K."/>
            <person name="Stajich J.E."/>
            <person name="Bonito G."/>
        </authorList>
    </citation>
    <scope>NUCLEOTIDE SEQUENCE</scope>
    <source>
        <strain evidence="2">NRRL 28262</strain>
    </source>
</reference>
<accession>A0AAD4DHE1</accession>
<evidence type="ECO:0000256" key="1">
    <source>
        <dbReference type="SAM" id="MobiDB-lite"/>
    </source>
</evidence>
<feature type="compositionally biased region" description="Basic and acidic residues" evidence="1">
    <location>
        <begin position="211"/>
        <end position="221"/>
    </location>
</feature>
<protein>
    <recommendedName>
        <fullName evidence="4">DUF4112 domain-containing protein</fullName>
    </recommendedName>
</protein>
<comment type="caution">
    <text evidence="2">The sequence shown here is derived from an EMBL/GenBank/DDBJ whole genome shotgun (WGS) entry which is preliminary data.</text>
</comment>
<dbReference type="PANTHER" id="PTHR35519:SF2">
    <property type="entry name" value="PH DOMAIN PROTEIN"/>
    <property type="match status" value="1"/>
</dbReference>
<proteinExistence type="predicted"/>
<dbReference type="EMBL" id="JAAAIL010000235">
    <property type="protein sequence ID" value="KAG0277922.1"/>
    <property type="molecule type" value="Genomic_DNA"/>
</dbReference>
<keyword evidence="3" id="KW-1185">Reference proteome</keyword>
<dbReference type="Proteomes" id="UP001194580">
    <property type="component" value="Unassembled WGS sequence"/>
</dbReference>
<sequence>MSNGQEIVLVPEQRESKSSKLKSFFTGGKKKAKTVLSARDAEILAQVKRRAKVLDTAIDLGVAKIGLDPILGLIPIAGDAITMMIALRLIHTAQKADIPKSLTQKMLMNVALDFGMGLIPLVGDVADFLFKANQRNAKLFEEFLYERAANQAAEAEAAAATQRNHQIHQQQQAAAAHAAANPHLAQHQQQHQQNVQQQQAPKKGGWFSRSEAPRDLEMGSR</sequence>
<dbReference type="AlphaFoldDB" id="A0AAD4DHE1"/>
<evidence type="ECO:0000313" key="3">
    <source>
        <dbReference type="Proteomes" id="UP001194580"/>
    </source>
</evidence>